<evidence type="ECO:0000313" key="2">
    <source>
        <dbReference type="Proteomes" id="UP000242815"/>
    </source>
</evidence>
<protein>
    <submittedName>
        <fullName evidence="1">Uncharacterized protein</fullName>
    </submittedName>
</protein>
<dbReference type="OrthoDB" id="8969905at2"/>
<dbReference type="Proteomes" id="UP000242815">
    <property type="component" value="Unassembled WGS sequence"/>
</dbReference>
<dbReference type="Pfam" id="PF13036">
    <property type="entry name" value="LpoB"/>
    <property type="match status" value="1"/>
</dbReference>
<dbReference type="EMBL" id="FOYD01000002">
    <property type="protein sequence ID" value="SFQ69844.1"/>
    <property type="molecule type" value="Genomic_DNA"/>
</dbReference>
<dbReference type="InterPro" id="IPR014094">
    <property type="entry name" value="LpoB"/>
</dbReference>
<organism evidence="1 2">
    <name type="scientific">Halopseudomonas formosensis</name>
    <dbReference type="NCBI Taxonomy" id="1002526"/>
    <lineage>
        <taxon>Bacteria</taxon>
        <taxon>Pseudomonadati</taxon>
        <taxon>Pseudomonadota</taxon>
        <taxon>Gammaproteobacteria</taxon>
        <taxon>Pseudomonadales</taxon>
        <taxon>Pseudomonadaceae</taxon>
        <taxon>Halopseudomonas</taxon>
    </lineage>
</organism>
<evidence type="ECO:0000313" key="1">
    <source>
        <dbReference type="EMBL" id="SFQ69844.1"/>
    </source>
</evidence>
<dbReference type="AlphaFoldDB" id="A0A1I6AMB7"/>
<dbReference type="PROSITE" id="PS51257">
    <property type="entry name" value="PROKAR_LIPOPROTEIN"/>
    <property type="match status" value="1"/>
</dbReference>
<dbReference type="RefSeq" id="WP_090537311.1">
    <property type="nucleotide sequence ID" value="NZ_FOYD01000002.1"/>
</dbReference>
<gene>
    <name evidence="1" type="ORF">SAMN05216578_102232</name>
</gene>
<reference evidence="1 2" key="1">
    <citation type="submission" date="2016-10" db="EMBL/GenBank/DDBJ databases">
        <authorList>
            <person name="de Groot N.N."/>
        </authorList>
    </citation>
    <scope>NUCLEOTIDE SEQUENCE [LARGE SCALE GENOMIC DNA]</scope>
    <source>
        <strain evidence="1 2">JCM 18415</strain>
    </source>
</reference>
<dbReference type="STRING" id="1002526.SAMN05216578_102232"/>
<sequence length="210" mass="23130">MKGIRSLAVCSAVLLSACTSTGVNNTAGRATVYEDVRTSSPIVQGVGIESQDIVAMTDRMMRDMLSNQLLAGRTPAPRVIVDSQYFTNESSSRINKNMITDRLRIELQRAAQGRMVFIGREYSGMVEAERELKRTGVTDAGTIRSTRATAGADFRLVGRITSADAVDSSTATASRYQQISFEMIDLEYGTIVWSGLYEFKKTAQDDIIYR</sequence>
<dbReference type="Gene3D" id="3.40.50.10610">
    <property type="entry name" value="ABC-type transport auxiliary lipoprotein component"/>
    <property type="match status" value="1"/>
</dbReference>
<proteinExistence type="predicted"/>
<name>A0A1I6AMB7_9GAMM</name>
<accession>A0A1I6AMB7</accession>